<evidence type="ECO:0000313" key="2">
    <source>
        <dbReference type="Proteomes" id="UP000199400"/>
    </source>
</evidence>
<keyword evidence="2" id="KW-1185">Reference proteome</keyword>
<sequence>MTRVRVWPGRDIGSADVLPAELEDAAELDALREALQIVEGPARSCSCTGGPESETFAADGRPIASLTMHMRVKLRTAPWDGDAPLRDPATV</sequence>
<dbReference type="RefSeq" id="WP_096327756.1">
    <property type="nucleotide sequence ID" value="NZ_FOMX01000024.1"/>
</dbReference>
<protein>
    <submittedName>
        <fullName evidence="1">Uncharacterized protein</fullName>
    </submittedName>
</protein>
<dbReference type="Proteomes" id="UP000199400">
    <property type="component" value="Unassembled WGS sequence"/>
</dbReference>
<proteinExistence type="predicted"/>
<dbReference type="EMBL" id="FOMX01000024">
    <property type="protein sequence ID" value="SFE97990.1"/>
    <property type="molecule type" value="Genomic_DNA"/>
</dbReference>
<gene>
    <name evidence="1" type="ORF">SAMN02745121_06344</name>
</gene>
<evidence type="ECO:0000313" key="1">
    <source>
        <dbReference type="EMBL" id="SFE97990.1"/>
    </source>
</evidence>
<name>A0A1I2F0F0_9BACT</name>
<reference evidence="2" key="1">
    <citation type="submission" date="2016-10" db="EMBL/GenBank/DDBJ databases">
        <authorList>
            <person name="Varghese N."/>
            <person name="Submissions S."/>
        </authorList>
    </citation>
    <scope>NUCLEOTIDE SEQUENCE [LARGE SCALE GENOMIC DNA]</scope>
    <source>
        <strain evidence="2">ATCC 25963</strain>
    </source>
</reference>
<organism evidence="1 2">
    <name type="scientific">Nannocystis exedens</name>
    <dbReference type="NCBI Taxonomy" id="54"/>
    <lineage>
        <taxon>Bacteria</taxon>
        <taxon>Pseudomonadati</taxon>
        <taxon>Myxococcota</taxon>
        <taxon>Polyangia</taxon>
        <taxon>Nannocystales</taxon>
        <taxon>Nannocystaceae</taxon>
        <taxon>Nannocystis</taxon>
    </lineage>
</organism>
<accession>A0A1I2F0F0</accession>
<dbReference type="AlphaFoldDB" id="A0A1I2F0F0"/>